<dbReference type="Proteomes" id="UP000324159">
    <property type="component" value="Unassembled WGS sequence"/>
</dbReference>
<dbReference type="SUPFAM" id="SSF101898">
    <property type="entry name" value="NHL repeat"/>
    <property type="match status" value="1"/>
</dbReference>
<reference evidence="1 2" key="1">
    <citation type="submission" date="2019-07" db="EMBL/GenBank/DDBJ databases">
        <title>Genomic Encyclopedia of Type Strains, Phase IV (KMG-IV): sequencing the most valuable type-strain genomes for metagenomic binning, comparative biology and taxonomic classification.</title>
        <authorList>
            <person name="Goeker M."/>
        </authorList>
    </citation>
    <scope>NUCLEOTIDE SEQUENCE [LARGE SCALE GENOMIC DNA]</scope>
    <source>
        <strain evidence="1 2">SS015</strain>
    </source>
</reference>
<dbReference type="NCBIfam" id="TIGR02608">
    <property type="entry name" value="delta_60_rpt"/>
    <property type="match status" value="7"/>
</dbReference>
<gene>
    <name evidence="1" type="ORF">EDC39_10528</name>
</gene>
<keyword evidence="2" id="KW-1185">Reference proteome</keyword>
<evidence type="ECO:0000313" key="1">
    <source>
        <dbReference type="EMBL" id="TYO98668.1"/>
    </source>
</evidence>
<dbReference type="AlphaFoldDB" id="A0A5D3WJZ5"/>
<evidence type="ECO:0000313" key="2">
    <source>
        <dbReference type="Proteomes" id="UP000324159"/>
    </source>
</evidence>
<dbReference type="Gene3D" id="2.80.10.50">
    <property type="match status" value="3"/>
</dbReference>
<sequence>MKYARTILSGLLIVALGILPTGCGSGGGVPTFTVGGTVTGLDGTLVLQNNGKDSLTITADGTFTFASPQAIGSTCSVTIATQPPSQSCYVTNGSRTISDADVADIEVHCYDSGTPDPTFGTAGVVVYDNPTQTLSYWDDWGCAITTDTTGRILVTGASYESHTLTEDMLAWRYNPDGSLDSSFGSGGVVTDLGETANTVNRGVSVTVDANGRIVIMGTRRNFAGNLDLALWRYNANGVLDASFGNGGIVISDNAAGGNRDDAGYAGMIDSSGRILVAGASDNGSDRDLVVWRFREDGTPDLTFGNGGVVVYDHAGGNLWGDQGVAIAEDADGKILVTGYVDNGSNNDMALWRFNADGSLDASFGNSGVVVDDNAAGGNDNDAGLGCALDLTGRILVTGWSMNGHDGDMVLWAFNGDGSPDMTFGNAGKVVFAGPDASLWGDIGNGLLVDANGRIVVVGAIGRTSGPDMAVWRFNPDGTPDVTFGTGGVMVYDAAFDAGGIDDVGWALTIDADGKLLVTGYSRGVVSSDMVVWRVIP</sequence>
<dbReference type="InterPro" id="IPR013431">
    <property type="entry name" value="Delta_60_rpt"/>
</dbReference>
<accession>A0A5D3WJZ5</accession>
<dbReference type="Pfam" id="PF17164">
    <property type="entry name" value="DUF5122"/>
    <property type="match status" value="6"/>
</dbReference>
<dbReference type="RefSeq" id="WP_187426683.1">
    <property type="nucleotide sequence ID" value="NZ_VNIB01000005.1"/>
</dbReference>
<comment type="caution">
    <text evidence="1">The sequence shown here is derived from an EMBL/GenBank/DDBJ whole genome shotgun (WGS) entry which is preliminary data.</text>
</comment>
<protein>
    <submittedName>
        <fullName evidence="1">Putative delta-60 repeat protein</fullName>
    </submittedName>
</protein>
<name>A0A5D3WJZ5_9BACT</name>
<proteinExistence type="predicted"/>
<dbReference type="EMBL" id="VNIB01000005">
    <property type="protein sequence ID" value="TYO98668.1"/>
    <property type="molecule type" value="Genomic_DNA"/>
</dbReference>
<organism evidence="1 2">
    <name type="scientific">Geothermobacter ehrlichii</name>
    <dbReference type="NCBI Taxonomy" id="213224"/>
    <lineage>
        <taxon>Bacteria</taxon>
        <taxon>Pseudomonadati</taxon>
        <taxon>Thermodesulfobacteriota</taxon>
        <taxon>Desulfuromonadia</taxon>
        <taxon>Desulfuromonadales</taxon>
        <taxon>Geothermobacteraceae</taxon>
        <taxon>Geothermobacter</taxon>
    </lineage>
</organism>